<reference evidence="1 2" key="1">
    <citation type="submission" date="2024-05" db="EMBL/GenBank/DDBJ databases">
        <authorList>
            <person name="Wallberg A."/>
        </authorList>
    </citation>
    <scope>NUCLEOTIDE SEQUENCE [LARGE SCALE GENOMIC DNA]</scope>
</reference>
<evidence type="ECO:0008006" key="3">
    <source>
        <dbReference type="Google" id="ProtNLM"/>
    </source>
</evidence>
<dbReference type="Gene3D" id="3.10.100.10">
    <property type="entry name" value="Mannose-Binding Protein A, subunit A"/>
    <property type="match status" value="1"/>
</dbReference>
<dbReference type="InterPro" id="IPR016186">
    <property type="entry name" value="C-type_lectin-like/link_sf"/>
</dbReference>
<dbReference type="InterPro" id="IPR016187">
    <property type="entry name" value="CTDL_fold"/>
</dbReference>
<protein>
    <recommendedName>
        <fullName evidence="3">C-type lectin domain-containing protein</fullName>
    </recommendedName>
</protein>
<name>A0AAV2SKY0_MEGNR</name>
<dbReference type="SUPFAM" id="SSF56436">
    <property type="entry name" value="C-type lectin-like"/>
    <property type="match status" value="1"/>
</dbReference>
<dbReference type="AlphaFoldDB" id="A0AAV2SKY0"/>
<evidence type="ECO:0000313" key="1">
    <source>
        <dbReference type="EMBL" id="CAL4201574.1"/>
    </source>
</evidence>
<accession>A0AAV2SKY0</accession>
<feature type="non-terminal residue" evidence="1">
    <location>
        <position position="1"/>
    </location>
</feature>
<evidence type="ECO:0000313" key="2">
    <source>
        <dbReference type="Proteomes" id="UP001497623"/>
    </source>
</evidence>
<keyword evidence="2" id="KW-1185">Reference proteome</keyword>
<gene>
    <name evidence="1" type="ORF">MNOR_LOCUS37603</name>
</gene>
<dbReference type="Proteomes" id="UP001497623">
    <property type="component" value="Unassembled WGS sequence"/>
</dbReference>
<comment type="caution">
    <text evidence="1">The sequence shown here is derived from an EMBL/GenBank/DDBJ whole genome shotgun (WGS) entry which is preliminary data.</text>
</comment>
<dbReference type="EMBL" id="CAXKWB010077365">
    <property type="protein sequence ID" value="CAL4201574.1"/>
    <property type="molecule type" value="Genomic_DNA"/>
</dbReference>
<organism evidence="1 2">
    <name type="scientific">Meganyctiphanes norvegica</name>
    <name type="common">Northern krill</name>
    <name type="synonym">Thysanopoda norvegica</name>
    <dbReference type="NCBI Taxonomy" id="48144"/>
    <lineage>
        <taxon>Eukaryota</taxon>
        <taxon>Metazoa</taxon>
        <taxon>Ecdysozoa</taxon>
        <taxon>Arthropoda</taxon>
        <taxon>Crustacea</taxon>
        <taxon>Multicrustacea</taxon>
        <taxon>Malacostraca</taxon>
        <taxon>Eumalacostraca</taxon>
        <taxon>Eucarida</taxon>
        <taxon>Euphausiacea</taxon>
        <taxon>Euphausiidae</taxon>
        <taxon>Meganyctiphanes</taxon>
    </lineage>
</organism>
<proteinExistence type="predicted"/>
<sequence length="108" mass="12145">GLMDYGVWLGARSVADIRSLQLPDPFNWLLSNPIESAPDPSEFVWQNSDMVLMNDSSLWMPGTPWRDLETNTCLAMVVDETQSISNSETPYENLPCSTQLYPICEVSD</sequence>